<evidence type="ECO:0000256" key="13">
    <source>
        <dbReference type="ARBA" id="ARBA00061639"/>
    </source>
</evidence>
<dbReference type="GO" id="GO:0043235">
    <property type="term" value="C:receptor complex"/>
    <property type="evidence" value="ECO:0007669"/>
    <property type="project" value="TreeGrafter"/>
</dbReference>
<dbReference type="InterPro" id="IPR001245">
    <property type="entry name" value="Ser-Thr/Tyr_kinase_cat_dom"/>
</dbReference>
<keyword evidence="9" id="KW-1015">Disulfide bond</keyword>
<proteinExistence type="inferred from homology"/>
<keyword evidence="10" id="KW-0675">Receptor</keyword>
<dbReference type="PANTHER" id="PTHR24416:SF580">
    <property type="entry name" value="DISCOIDIN DOMAIN RECEPTOR, ISOFORM F"/>
    <property type="match status" value="1"/>
</dbReference>
<feature type="transmembrane region" description="Helical" evidence="15">
    <location>
        <begin position="417"/>
        <end position="441"/>
    </location>
</feature>
<dbReference type="GO" id="GO:0005518">
    <property type="term" value="F:collagen binding"/>
    <property type="evidence" value="ECO:0007669"/>
    <property type="project" value="TreeGrafter"/>
</dbReference>
<dbReference type="InterPro" id="IPR050122">
    <property type="entry name" value="RTK"/>
</dbReference>
<dbReference type="PROSITE" id="PS50011">
    <property type="entry name" value="PROTEIN_KINASE_DOM"/>
    <property type="match status" value="1"/>
</dbReference>
<dbReference type="PRINTS" id="PR00109">
    <property type="entry name" value="TYRKINASE"/>
</dbReference>
<evidence type="ECO:0000259" key="18">
    <source>
        <dbReference type="PROSITE" id="PS50022"/>
    </source>
</evidence>
<dbReference type="EMBL" id="CAXKWB010012483">
    <property type="protein sequence ID" value="CAL4104736.1"/>
    <property type="molecule type" value="Genomic_DNA"/>
</dbReference>
<dbReference type="GO" id="GO:0005886">
    <property type="term" value="C:plasma membrane"/>
    <property type="evidence" value="ECO:0007669"/>
    <property type="project" value="UniProtKB-SubCell"/>
</dbReference>
<feature type="domain" description="F5/8 type C" evidence="18">
    <location>
        <begin position="34"/>
        <end position="189"/>
    </location>
</feature>
<comment type="caution">
    <text evidence="19">The sequence shown here is derived from an EMBL/GenBank/DDBJ whole genome shotgun (WGS) entry which is preliminary data.</text>
</comment>
<dbReference type="Gene3D" id="2.60.120.1190">
    <property type="match status" value="1"/>
</dbReference>
<comment type="similarity">
    <text evidence="13">Belongs to the protein kinase superfamily. Tyr protein kinase family. Insulin receptor subfamily.</text>
</comment>
<dbReference type="PROSITE" id="PS01286">
    <property type="entry name" value="FA58C_2"/>
    <property type="match status" value="1"/>
</dbReference>
<evidence type="ECO:0000256" key="16">
    <source>
        <dbReference type="SAM" id="SignalP"/>
    </source>
</evidence>
<dbReference type="PROSITE" id="PS50022">
    <property type="entry name" value="FA58C_3"/>
    <property type="match status" value="1"/>
</dbReference>
<dbReference type="GO" id="GO:0051897">
    <property type="term" value="P:positive regulation of phosphatidylinositol 3-kinase/protein kinase B signal transduction"/>
    <property type="evidence" value="ECO:0007669"/>
    <property type="project" value="TreeGrafter"/>
</dbReference>
<reference evidence="19 20" key="1">
    <citation type="submission" date="2024-05" db="EMBL/GenBank/DDBJ databases">
        <authorList>
            <person name="Wallberg A."/>
        </authorList>
    </citation>
    <scope>NUCLEOTIDE SEQUENCE [LARGE SCALE GENOMIC DNA]</scope>
</reference>
<evidence type="ECO:0000256" key="12">
    <source>
        <dbReference type="ARBA" id="ARBA00051243"/>
    </source>
</evidence>
<evidence type="ECO:0000256" key="2">
    <source>
        <dbReference type="ARBA" id="ARBA00022475"/>
    </source>
</evidence>
<evidence type="ECO:0000256" key="15">
    <source>
        <dbReference type="SAM" id="Phobius"/>
    </source>
</evidence>
<dbReference type="InterPro" id="IPR008266">
    <property type="entry name" value="Tyr_kinase_AS"/>
</dbReference>
<dbReference type="Gene3D" id="2.60.120.260">
    <property type="entry name" value="Galactose-binding domain-like"/>
    <property type="match status" value="1"/>
</dbReference>
<keyword evidence="20" id="KW-1185">Reference proteome</keyword>
<dbReference type="SMART" id="SM00219">
    <property type="entry name" value="TyrKc"/>
    <property type="match status" value="1"/>
</dbReference>
<dbReference type="CDD" id="cd00057">
    <property type="entry name" value="FA58C"/>
    <property type="match status" value="1"/>
</dbReference>
<evidence type="ECO:0000256" key="4">
    <source>
        <dbReference type="ARBA" id="ARBA00022729"/>
    </source>
</evidence>
<evidence type="ECO:0000256" key="6">
    <source>
        <dbReference type="ARBA" id="ARBA00022840"/>
    </source>
</evidence>
<comment type="catalytic activity">
    <reaction evidence="12">
        <text>L-tyrosyl-[protein] + ATP = O-phospho-L-tyrosyl-[protein] + ADP + H(+)</text>
        <dbReference type="Rhea" id="RHEA:10596"/>
        <dbReference type="Rhea" id="RHEA-COMP:10136"/>
        <dbReference type="Rhea" id="RHEA-COMP:20101"/>
        <dbReference type="ChEBI" id="CHEBI:15378"/>
        <dbReference type="ChEBI" id="CHEBI:30616"/>
        <dbReference type="ChEBI" id="CHEBI:46858"/>
        <dbReference type="ChEBI" id="CHEBI:61978"/>
        <dbReference type="ChEBI" id="CHEBI:456216"/>
        <dbReference type="EC" id="2.7.10.1"/>
    </reaction>
</comment>
<dbReference type="InterPro" id="IPR000719">
    <property type="entry name" value="Prot_kinase_dom"/>
</dbReference>
<protein>
    <recommendedName>
        <fullName evidence="21">Discoidin domain receptor</fullName>
    </recommendedName>
</protein>
<comment type="subcellular location">
    <subcellularLocation>
        <location evidence="1">Cell membrane</location>
        <topology evidence="1">Single-pass type I membrane protein</topology>
    </subcellularLocation>
</comment>
<evidence type="ECO:0000256" key="14">
    <source>
        <dbReference type="PROSITE-ProRule" id="PRU10141"/>
    </source>
</evidence>
<dbReference type="Pfam" id="PF07714">
    <property type="entry name" value="PK_Tyr_Ser-Thr"/>
    <property type="match status" value="1"/>
</dbReference>
<dbReference type="InterPro" id="IPR048525">
    <property type="entry name" value="DDR1-2_DS-like"/>
</dbReference>
<keyword evidence="2" id="KW-1003">Cell membrane</keyword>
<dbReference type="InterPro" id="IPR011009">
    <property type="entry name" value="Kinase-like_dom_sf"/>
</dbReference>
<dbReference type="GO" id="GO:0005524">
    <property type="term" value="F:ATP binding"/>
    <property type="evidence" value="ECO:0007669"/>
    <property type="project" value="UniProtKB-UniRule"/>
</dbReference>
<accession>A0AAV2R1J7</accession>
<name>A0AAV2R1J7_MEGNR</name>
<keyword evidence="3 15" id="KW-0812">Transmembrane</keyword>
<evidence type="ECO:0000256" key="5">
    <source>
        <dbReference type="ARBA" id="ARBA00022741"/>
    </source>
</evidence>
<dbReference type="Proteomes" id="UP001497623">
    <property type="component" value="Unassembled WGS sequence"/>
</dbReference>
<keyword evidence="4 16" id="KW-0732">Signal</keyword>
<evidence type="ECO:0000256" key="7">
    <source>
        <dbReference type="ARBA" id="ARBA00022989"/>
    </source>
</evidence>
<feature type="chain" id="PRO_5043943205" description="Discoidin domain receptor" evidence="16">
    <location>
        <begin position="29"/>
        <end position="943"/>
    </location>
</feature>
<dbReference type="GO" id="GO:0048680">
    <property type="term" value="P:positive regulation of axon regeneration"/>
    <property type="evidence" value="ECO:0007669"/>
    <property type="project" value="UniProtKB-ARBA"/>
</dbReference>
<keyword evidence="11" id="KW-0325">Glycoprotein</keyword>
<organism evidence="19 20">
    <name type="scientific">Meganyctiphanes norvegica</name>
    <name type="common">Northern krill</name>
    <name type="synonym">Thysanopoda norvegica</name>
    <dbReference type="NCBI Taxonomy" id="48144"/>
    <lineage>
        <taxon>Eukaryota</taxon>
        <taxon>Metazoa</taxon>
        <taxon>Ecdysozoa</taxon>
        <taxon>Arthropoda</taxon>
        <taxon>Crustacea</taxon>
        <taxon>Multicrustacea</taxon>
        <taxon>Malacostraca</taxon>
        <taxon>Eumalacostraca</taxon>
        <taxon>Eucarida</taxon>
        <taxon>Euphausiacea</taxon>
        <taxon>Euphausiidae</taxon>
        <taxon>Meganyctiphanes</taxon>
    </lineage>
</organism>
<dbReference type="SUPFAM" id="SSF49785">
    <property type="entry name" value="Galactose-binding domain-like"/>
    <property type="match status" value="1"/>
</dbReference>
<keyword evidence="8 15" id="KW-0472">Membrane</keyword>
<dbReference type="Pfam" id="PF00754">
    <property type="entry name" value="F5_F8_type_C"/>
    <property type="match status" value="1"/>
</dbReference>
<dbReference type="PROSITE" id="PS00107">
    <property type="entry name" value="PROTEIN_KINASE_ATP"/>
    <property type="match status" value="1"/>
</dbReference>
<dbReference type="Pfam" id="PF21114">
    <property type="entry name" value="DDR1-2_DS-like"/>
    <property type="match status" value="1"/>
</dbReference>
<dbReference type="FunFam" id="2.60.120.260:FF:000007">
    <property type="entry name" value="Discoidin domain receptor tyrosine kinase 1"/>
    <property type="match status" value="1"/>
</dbReference>
<evidence type="ECO:0000313" key="19">
    <source>
        <dbReference type="EMBL" id="CAL4104736.1"/>
    </source>
</evidence>
<evidence type="ECO:0000256" key="10">
    <source>
        <dbReference type="ARBA" id="ARBA00023170"/>
    </source>
</evidence>
<dbReference type="InterPro" id="IPR000421">
    <property type="entry name" value="FA58C"/>
</dbReference>
<dbReference type="AlphaFoldDB" id="A0AAV2R1J7"/>
<evidence type="ECO:0000313" key="20">
    <source>
        <dbReference type="Proteomes" id="UP001497623"/>
    </source>
</evidence>
<dbReference type="Gene3D" id="1.10.510.10">
    <property type="entry name" value="Transferase(Phosphotransferase) domain 1"/>
    <property type="match status" value="1"/>
</dbReference>
<dbReference type="SMART" id="SM00231">
    <property type="entry name" value="FA58C"/>
    <property type="match status" value="1"/>
</dbReference>
<dbReference type="InterPro" id="IPR008979">
    <property type="entry name" value="Galactose-bd-like_sf"/>
</dbReference>
<keyword evidence="6 14" id="KW-0067">ATP-binding</keyword>
<evidence type="ECO:0000256" key="11">
    <source>
        <dbReference type="ARBA" id="ARBA00023180"/>
    </source>
</evidence>
<dbReference type="InterPro" id="IPR020635">
    <property type="entry name" value="Tyr_kinase_cat_dom"/>
</dbReference>
<evidence type="ECO:0000256" key="3">
    <source>
        <dbReference type="ARBA" id="ARBA00022692"/>
    </source>
</evidence>
<dbReference type="PROSITE" id="PS00109">
    <property type="entry name" value="PROTEIN_KINASE_TYR"/>
    <property type="match status" value="1"/>
</dbReference>
<feature type="domain" description="Protein kinase" evidence="17">
    <location>
        <begin position="642"/>
        <end position="930"/>
    </location>
</feature>
<keyword evidence="5 14" id="KW-0547">Nucleotide-binding</keyword>
<dbReference type="GO" id="GO:0038062">
    <property type="term" value="F:protein tyrosine kinase collagen receptor activity"/>
    <property type="evidence" value="ECO:0007669"/>
    <property type="project" value="TreeGrafter"/>
</dbReference>
<evidence type="ECO:0000256" key="8">
    <source>
        <dbReference type="ARBA" id="ARBA00023136"/>
    </source>
</evidence>
<feature type="signal peptide" evidence="16">
    <location>
        <begin position="1"/>
        <end position="28"/>
    </location>
</feature>
<evidence type="ECO:0000256" key="1">
    <source>
        <dbReference type="ARBA" id="ARBA00004251"/>
    </source>
</evidence>
<evidence type="ECO:0008006" key="21">
    <source>
        <dbReference type="Google" id="ProtNLM"/>
    </source>
</evidence>
<gene>
    <name evidence="19" type="ORF">MNOR_LOCUS17839</name>
</gene>
<evidence type="ECO:0000259" key="17">
    <source>
        <dbReference type="PROSITE" id="PS50011"/>
    </source>
</evidence>
<dbReference type="SUPFAM" id="SSF56112">
    <property type="entry name" value="Protein kinase-like (PK-like)"/>
    <property type="match status" value="1"/>
</dbReference>
<dbReference type="PROSITE" id="PS01285">
    <property type="entry name" value="FA58C_1"/>
    <property type="match status" value="1"/>
</dbReference>
<feature type="binding site" evidence="14">
    <location>
        <position position="676"/>
    </location>
    <ligand>
        <name>ATP</name>
        <dbReference type="ChEBI" id="CHEBI:30616"/>
    </ligand>
</feature>
<dbReference type="Gene3D" id="3.30.200.20">
    <property type="entry name" value="Phosphorylase Kinase, domain 1"/>
    <property type="match status" value="1"/>
</dbReference>
<keyword evidence="7 15" id="KW-1133">Transmembrane helix</keyword>
<sequence length="943" mass="105282">MGAQAAPDRLLLGLGLLLYNINLRWVHALHTDQCSGALGMKSGNIPDHHITASSYFDAAVNAIYGRANVEMGGGAWCPRAMVYREGKEFLEVNLDTNHVLTKVEVQGRFGNGQGREFAEQFKLQYWRPGLKHWSTYKDGHGNEILEGNSNTYLAVTSTLHPSIVASRVRFLPYSHHPRTVCMRVEIYGCPYSEGLVSYNMEDGDPRGGDDGLRDLTYDGSREDGFLTDGLGQLTDGETGHTNFRVDAIGLSRGYEWVGWRNDSRRGRPVEIVFEFDQIRNFSALHIYTNNFFTKDTQVFSRGSVSFSIGGEQFSSDVEYAYVADRIFDNARNVTIKLPGSPPARFLKLQLYFALRWIMISEVAFDSVPCECNITDEIIPTFTVLPTMEVNGTKDVKLEPVVPTKEDVVPVIGESSGLLLGGLVTLGVVFCVVPITLGILYYRSRNARKSLGKTPLPDGSASEHKVSMKMKDLHMTMNLTPMSNGYSRAKGKLYGHVAMDDETTTTMYQEPYKGSMHNQGYNTLGHSESLIKYPIPPDSLESVDYAVPDLNVTPPPPFSEVYKQMPPPIPLSRPPPSIKAIRKTPTPPMPPIPPPPELQYYVAPKLCQASNIQSTTGAVAYVASKDFDMDYENSLNEIPNNCLRVLEILGEGNFGTVHLCEADGIHGVNEKQLVVVKSLKPGADEKTEKHFQQEMKVLSFIEDANIVQLLGVSNQSLRAAMVLEYCEHGDLYHFLLRHNMEGSGSPRSASTCISSNTTIGTLSYGALVHVATQIASGMKYLEATNLVHRDLAARNCLVGPSLQIKISDFAMSQQIFSNDYYSIGEISTLLPIRWMAWESVLQGRFSTKSDVWAFGVTLWEILTLARRNPYVELRNEGVLENISHCYHGDGSGMIMLPCPPLCPREMYDMMLACWRTNERQRPPFWEITMFLQRKNLGYSLDYFD</sequence>
<evidence type="ECO:0000256" key="9">
    <source>
        <dbReference type="ARBA" id="ARBA00023157"/>
    </source>
</evidence>
<dbReference type="PANTHER" id="PTHR24416">
    <property type="entry name" value="TYROSINE-PROTEIN KINASE RECEPTOR"/>
    <property type="match status" value="1"/>
</dbReference>
<dbReference type="FunFam" id="1.10.510.10:FF:001798">
    <property type="entry name" value="Uncharacterized protein"/>
    <property type="match status" value="1"/>
</dbReference>
<dbReference type="InterPro" id="IPR017441">
    <property type="entry name" value="Protein_kinase_ATP_BS"/>
</dbReference>